<dbReference type="GO" id="GO:0016020">
    <property type="term" value="C:membrane"/>
    <property type="evidence" value="ECO:0007669"/>
    <property type="project" value="UniProtKB-SubCell"/>
</dbReference>
<feature type="domain" description="RING-type" evidence="19">
    <location>
        <begin position="599"/>
        <end position="641"/>
    </location>
</feature>
<evidence type="ECO:0000256" key="12">
    <source>
        <dbReference type="ARBA" id="ARBA00022786"/>
    </source>
</evidence>
<dbReference type="GO" id="GO:0061630">
    <property type="term" value="F:ubiquitin protein ligase activity"/>
    <property type="evidence" value="ECO:0007669"/>
    <property type="project" value="UniProtKB-EC"/>
</dbReference>
<feature type="compositionally biased region" description="Pro residues" evidence="18">
    <location>
        <begin position="210"/>
        <end position="222"/>
    </location>
</feature>
<dbReference type="InterPro" id="IPR051878">
    <property type="entry name" value="ZNRF_ubiq-protein_ligase"/>
</dbReference>
<evidence type="ECO:0000256" key="15">
    <source>
        <dbReference type="ARBA" id="ARBA00023228"/>
    </source>
</evidence>
<feature type="region of interest" description="Disordered" evidence="18">
    <location>
        <begin position="107"/>
        <end position="160"/>
    </location>
</feature>
<evidence type="ECO:0000256" key="8">
    <source>
        <dbReference type="ARBA" id="ARBA00022707"/>
    </source>
</evidence>
<keyword evidence="7" id="KW-0808">Transferase</keyword>
<dbReference type="GO" id="GO:0043161">
    <property type="term" value="P:proteasome-mediated ubiquitin-dependent protein catabolic process"/>
    <property type="evidence" value="ECO:0007669"/>
    <property type="project" value="TreeGrafter"/>
</dbReference>
<evidence type="ECO:0000259" key="19">
    <source>
        <dbReference type="PROSITE" id="PS50089"/>
    </source>
</evidence>
<evidence type="ECO:0000313" key="20">
    <source>
        <dbReference type="EMBL" id="EFX02655.1"/>
    </source>
</evidence>
<dbReference type="RefSeq" id="XP_014172137.1">
    <property type="nucleotide sequence ID" value="XM_014316662.1"/>
</dbReference>
<keyword evidence="11 17" id="KW-0863">Zinc-finger</keyword>
<dbReference type="SUPFAM" id="SSF57903">
    <property type="entry name" value="FYVE/PHD zinc finger"/>
    <property type="match status" value="1"/>
</dbReference>
<evidence type="ECO:0000256" key="4">
    <source>
        <dbReference type="ARBA" id="ARBA00004371"/>
    </source>
</evidence>
<dbReference type="EC" id="2.3.2.27" evidence="6"/>
<dbReference type="SMART" id="SM00064">
    <property type="entry name" value="FYVE"/>
    <property type="match status" value="1"/>
</dbReference>
<feature type="region of interest" description="Disordered" evidence="18">
    <location>
        <begin position="518"/>
        <end position="574"/>
    </location>
</feature>
<dbReference type="eggNOG" id="KOG1729">
    <property type="taxonomic scope" value="Eukaryota"/>
</dbReference>
<dbReference type="Pfam" id="PF13639">
    <property type="entry name" value="zf-RING_2"/>
    <property type="match status" value="1"/>
</dbReference>
<feature type="region of interest" description="Disordered" evidence="18">
    <location>
        <begin position="181"/>
        <end position="232"/>
    </location>
</feature>
<dbReference type="AlphaFoldDB" id="F0XHF4"/>
<dbReference type="FunCoup" id="F0XHF4">
    <property type="interactions" value="10"/>
</dbReference>
<keyword evidence="9" id="KW-0479">Metal-binding</keyword>
<feature type="compositionally biased region" description="Pro residues" evidence="18">
    <location>
        <begin position="142"/>
        <end position="156"/>
    </location>
</feature>
<keyword evidence="10" id="KW-0967">Endosome</keyword>
<dbReference type="SUPFAM" id="SSF57850">
    <property type="entry name" value="RING/U-box"/>
    <property type="match status" value="1"/>
</dbReference>
<dbReference type="PANTHER" id="PTHR46661">
    <property type="entry name" value="E3 UBIQUITIN-PROTEIN LIGASE ZNRF1-LIKE PROTEIN"/>
    <property type="match status" value="1"/>
</dbReference>
<evidence type="ECO:0000256" key="2">
    <source>
        <dbReference type="ARBA" id="ARBA00004170"/>
    </source>
</evidence>
<keyword evidence="16" id="KW-0449">Lipoprotein</keyword>
<dbReference type="PROSITE" id="PS50089">
    <property type="entry name" value="ZF_RING_2"/>
    <property type="match status" value="1"/>
</dbReference>
<dbReference type="GO" id="GO:0005768">
    <property type="term" value="C:endosome"/>
    <property type="evidence" value="ECO:0007669"/>
    <property type="project" value="UniProtKB-SubCell"/>
</dbReference>
<dbReference type="Pfam" id="PF01363">
    <property type="entry name" value="FYVE"/>
    <property type="match status" value="1"/>
</dbReference>
<evidence type="ECO:0000256" key="13">
    <source>
        <dbReference type="ARBA" id="ARBA00022833"/>
    </source>
</evidence>
<dbReference type="SMART" id="SM00184">
    <property type="entry name" value="RING"/>
    <property type="match status" value="1"/>
</dbReference>
<dbReference type="PANTHER" id="PTHR46661:SF4">
    <property type="entry name" value="RING-TYPE DOMAIN-CONTAINING PROTEIN"/>
    <property type="match status" value="1"/>
</dbReference>
<evidence type="ECO:0000256" key="7">
    <source>
        <dbReference type="ARBA" id="ARBA00022679"/>
    </source>
</evidence>
<keyword evidence="14" id="KW-0472">Membrane</keyword>
<dbReference type="InterPro" id="IPR013083">
    <property type="entry name" value="Znf_RING/FYVE/PHD"/>
</dbReference>
<dbReference type="EMBL" id="GL629769">
    <property type="protein sequence ID" value="EFX02655.1"/>
    <property type="molecule type" value="Genomic_DNA"/>
</dbReference>
<dbReference type="InterPro" id="IPR000306">
    <property type="entry name" value="Znf_FYVE"/>
</dbReference>
<feature type="region of interest" description="Disordered" evidence="18">
    <location>
        <begin position="395"/>
        <end position="481"/>
    </location>
</feature>
<evidence type="ECO:0000256" key="3">
    <source>
        <dbReference type="ARBA" id="ARBA00004177"/>
    </source>
</evidence>
<dbReference type="STRING" id="655863.F0XHF4"/>
<evidence type="ECO:0000256" key="6">
    <source>
        <dbReference type="ARBA" id="ARBA00012483"/>
    </source>
</evidence>
<organism evidence="21">
    <name type="scientific">Grosmannia clavigera (strain kw1407 / UAMH 11150)</name>
    <name type="common">Blue stain fungus</name>
    <name type="synonym">Graphiocladiella clavigera</name>
    <dbReference type="NCBI Taxonomy" id="655863"/>
    <lineage>
        <taxon>Eukaryota</taxon>
        <taxon>Fungi</taxon>
        <taxon>Dikarya</taxon>
        <taxon>Ascomycota</taxon>
        <taxon>Pezizomycotina</taxon>
        <taxon>Sordariomycetes</taxon>
        <taxon>Sordariomycetidae</taxon>
        <taxon>Ophiostomatales</taxon>
        <taxon>Ophiostomataceae</taxon>
        <taxon>Leptographium</taxon>
    </lineage>
</organism>
<feature type="compositionally biased region" description="Polar residues" evidence="18">
    <location>
        <begin position="465"/>
        <end position="477"/>
    </location>
</feature>
<keyword evidence="8" id="KW-0519">Myristate</keyword>
<proteinExistence type="predicted"/>
<keyword evidence="13" id="KW-0862">Zinc</keyword>
<dbReference type="HOGENOM" id="CLU_022550_3_0_1"/>
<protein>
    <recommendedName>
        <fullName evidence="6">RING-type E3 ubiquitin transferase</fullName>
        <ecNumber evidence="6">2.3.2.27</ecNumber>
    </recommendedName>
</protein>
<dbReference type="GeneID" id="25975589"/>
<dbReference type="GO" id="GO:0008270">
    <property type="term" value="F:zinc ion binding"/>
    <property type="evidence" value="ECO:0007669"/>
    <property type="project" value="UniProtKB-KW"/>
</dbReference>
<sequence>MHPIVQYQQDLHACIGMASYHTDGGQSGSAVLDEEVDDDAVPDEVLAAEGHATSQAKGKGILLPMSEEGRASGSQESLTILVTDGSAANEGGSRQTSENAIVVSSTLSRPNSAASTTPSAPTAIASSALSSHTELHTNQASPAPPIVPDALPPPLPTMLAAEPQPQSQLLLPSLLLPLVPSPPPAYASRRDPERPTTSTLTETRRRLQSPSPPLPPPPPSPRPRAVSEWVPSTRQEQTSVVLPSLRDALQDVSLPRWQPDAEVTYCPICRTQFSIFVRKHHCSCSPHRITIPYQYIVHPPGWYSFRTQAAAAASVGDGGVGGFGNSPIDVSTLGGGERVRLCNPCVPDPNIAPPHTAWSSDLASLFPSTGPQTRGQYRTVRTVWGPSRGPMFATFHPLPPGAVRQPSSVGPDSLLTVSPASPSSQRHHRLSLPPPSSAPGTSSEPQMHFVVHQRRTQRPGLADPTTRQQIRQPQYQARAQPLAEEDECPVCHLELPSRQLSSFEEQREQHIMDCLEAHGGSHQGRRRTASGDGNSPRGGGSSGNGGSSNSSSSSSGGGSSTDGISGDGGVFRQPQPHVWRTGMFPYLATEKDCVDAAECTICLEEFEVGVPMARLECLCRFHRECIQAWFVKHPGRCPVHNHDSSDY</sequence>
<evidence type="ECO:0000256" key="9">
    <source>
        <dbReference type="ARBA" id="ARBA00022723"/>
    </source>
</evidence>
<dbReference type="Gene3D" id="3.30.40.10">
    <property type="entry name" value="Zinc/RING finger domain, C3HC4 (zinc finger)"/>
    <property type="match status" value="2"/>
</dbReference>
<keyword evidence="12" id="KW-0833">Ubl conjugation pathway</keyword>
<evidence type="ECO:0000256" key="5">
    <source>
        <dbReference type="ARBA" id="ARBA00004906"/>
    </source>
</evidence>
<dbReference type="InterPro" id="IPR001841">
    <property type="entry name" value="Znf_RING"/>
</dbReference>
<reference evidence="20 21" key="1">
    <citation type="journal article" date="2011" name="Proc. Natl. Acad. Sci. U.S.A.">
        <title>Genome and transcriptome analyses of the mountain pine beetle-fungal symbiont Grosmannia clavigera, a lodgepole pine pathogen.</title>
        <authorList>
            <person name="DiGuistini S."/>
            <person name="Wang Y."/>
            <person name="Liao N.Y."/>
            <person name="Taylor G."/>
            <person name="Tanguay P."/>
            <person name="Feau N."/>
            <person name="Henrissat B."/>
            <person name="Chan S.K."/>
            <person name="Hesse-Orce U."/>
            <person name="Alamouti S.M."/>
            <person name="Tsui C.K.M."/>
            <person name="Docking R.T."/>
            <person name="Levasseur A."/>
            <person name="Haridas S."/>
            <person name="Robertson G."/>
            <person name="Birol I."/>
            <person name="Holt R.A."/>
            <person name="Marra M.A."/>
            <person name="Hamelin R.C."/>
            <person name="Hirst M."/>
            <person name="Jones S.J.M."/>
            <person name="Bohlmann J."/>
            <person name="Breuil C."/>
        </authorList>
    </citation>
    <scope>NUCLEOTIDE SEQUENCE [LARGE SCALE GENOMIC DNA]</scope>
    <source>
        <strain evidence="21">kw1407 / UAMH 11150</strain>
    </source>
</reference>
<evidence type="ECO:0000313" key="21">
    <source>
        <dbReference type="Proteomes" id="UP000007796"/>
    </source>
</evidence>
<evidence type="ECO:0000256" key="10">
    <source>
        <dbReference type="ARBA" id="ARBA00022753"/>
    </source>
</evidence>
<evidence type="ECO:0000256" key="14">
    <source>
        <dbReference type="ARBA" id="ARBA00023136"/>
    </source>
</evidence>
<comment type="catalytic activity">
    <reaction evidence="1">
        <text>S-ubiquitinyl-[E2 ubiquitin-conjugating enzyme]-L-cysteine + [acceptor protein]-L-lysine = [E2 ubiquitin-conjugating enzyme]-L-cysteine + N(6)-ubiquitinyl-[acceptor protein]-L-lysine.</text>
        <dbReference type="EC" id="2.3.2.27"/>
    </reaction>
</comment>
<dbReference type="InterPro" id="IPR011011">
    <property type="entry name" value="Znf_FYVE_PHD"/>
</dbReference>
<evidence type="ECO:0000256" key="1">
    <source>
        <dbReference type="ARBA" id="ARBA00000900"/>
    </source>
</evidence>
<keyword evidence="21" id="KW-1185">Reference proteome</keyword>
<feature type="compositionally biased region" description="Low complexity" evidence="18">
    <location>
        <begin position="108"/>
        <end position="131"/>
    </location>
</feature>
<evidence type="ECO:0000256" key="17">
    <source>
        <dbReference type="PROSITE-ProRule" id="PRU00175"/>
    </source>
</evidence>
<comment type="subcellular location">
    <subcellularLocation>
        <location evidence="3">Endosome</location>
    </subcellularLocation>
    <subcellularLocation>
        <location evidence="4">Lysosome</location>
    </subcellularLocation>
    <subcellularLocation>
        <location evidence="2">Membrane</location>
        <topology evidence="2">Peripheral membrane protein</topology>
    </subcellularLocation>
</comment>
<dbReference type="CDD" id="cd16489">
    <property type="entry name" value="mRING-CH-C4HC2H_ZNRF"/>
    <property type="match status" value="1"/>
</dbReference>
<feature type="compositionally biased region" description="Polar residues" evidence="18">
    <location>
        <begin position="405"/>
        <end position="424"/>
    </location>
</feature>
<keyword evidence="15" id="KW-0458">Lysosome</keyword>
<name>F0XHF4_GROCL</name>
<dbReference type="InParanoid" id="F0XHF4"/>
<accession>F0XHF4</accession>
<dbReference type="OrthoDB" id="660555at2759"/>
<gene>
    <name evidence="20" type="ORF">CMQ_2584</name>
</gene>
<dbReference type="Proteomes" id="UP000007796">
    <property type="component" value="Unassembled WGS sequence"/>
</dbReference>
<dbReference type="GO" id="GO:0070936">
    <property type="term" value="P:protein K48-linked ubiquitination"/>
    <property type="evidence" value="ECO:0007669"/>
    <property type="project" value="TreeGrafter"/>
</dbReference>
<evidence type="ECO:0000256" key="18">
    <source>
        <dbReference type="SAM" id="MobiDB-lite"/>
    </source>
</evidence>
<evidence type="ECO:0000256" key="11">
    <source>
        <dbReference type="ARBA" id="ARBA00022771"/>
    </source>
</evidence>
<evidence type="ECO:0000256" key="16">
    <source>
        <dbReference type="ARBA" id="ARBA00023288"/>
    </source>
</evidence>
<feature type="compositionally biased region" description="Gly residues" evidence="18">
    <location>
        <begin position="536"/>
        <end position="546"/>
    </location>
</feature>
<comment type="pathway">
    <text evidence="5">Protein modification; protein ubiquitination.</text>
</comment>
<feature type="compositionally biased region" description="Gly residues" evidence="18">
    <location>
        <begin position="555"/>
        <end position="569"/>
    </location>
</feature>